<dbReference type="Proteomes" id="UP001344888">
    <property type="component" value="Unassembled WGS sequence"/>
</dbReference>
<sequence length="107" mass="12028">MSTSSLEKNGINFEKINQMESFNAFVKKKNKLLFTITAAFLTFYIFLPILAFTTVLQQDALGSITWVWLYSAALFIMTVVLCTVYGKIAAKLDREVQAILAEYEGGN</sequence>
<keyword evidence="1" id="KW-0472">Membrane</keyword>
<dbReference type="PANTHER" id="PTHR38441:SF1">
    <property type="entry name" value="MEMBRANE PROTEIN"/>
    <property type="match status" value="1"/>
</dbReference>
<organism evidence="2 3">
    <name type="scientific">Metasolibacillus meyeri</name>
    <dbReference type="NCBI Taxonomy" id="1071052"/>
    <lineage>
        <taxon>Bacteria</taxon>
        <taxon>Bacillati</taxon>
        <taxon>Bacillota</taxon>
        <taxon>Bacilli</taxon>
        <taxon>Bacillales</taxon>
        <taxon>Caryophanaceae</taxon>
        <taxon>Metasolibacillus</taxon>
    </lineage>
</organism>
<feature type="transmembrane region" description="Helical" evidence="1">
    <location>
        <begin position="32"/>
        <end position="55"/>
    </location>
</feature>
<keyword evidence="1" id="KW-0812">Transmembrane</keyword>
<dbReference type="PANTHER" id="PTHR38441">
    <property type="entry name" value="INTEGRAL MEMBRANE PROTEIN-RELATED"/>
    <property type="match status" value="1"/>
</dbReference>
<evidence type="ECO:0000256" key="1">
    <source>
        <dbReference type="SAM" id="Phobius"/>
    </source>
</evidence>
<keyword evidence="1" id="KW-1133">Transmembrane helix</keyword>
<evidence type="ECO:0000313" key="3">
    <source>
        <dbReference type="Proteomes" id="UP001344888"/>
    </source>
</evidence>
<dbReference type="InterPro" id="IPR007436">
    <property type="entry name" value="DUF485"/>
</dbReference>
<dbReference type="SUPFAM" id="SSF103473">
    <property type="entry name" value="MFS general substrate transporter"/>
    <property type="match status" value="1"/>
</dbReference>
<comment type="caution">
    <text evidence="2">The sequence shown here is derived from an EMBL/GenBank/DDBJ whole genome shotgun (WGS) entry which is preliminary data.</text>
</comment>
<gene>
    <name evidence="2" type="ORF">P9B03_01610</name>
</gene>
<proteinExistence type="predicted"/>
<keyword evidence="3" id="KW-1185">Reference proteome</keyword>
<dbReference type="InterPro" id="IPR036259">
    <property type="entry name" value="MFS_trans_sf"/>
</dbReference>
<dbReference type="Pfam" id="PF04341">
    <property type="entry name" value="DUF485"/>
    <property type="match status" value="1"/>
</dbReference>
<dbReference type="RefSeq" id="WP_326121407.1">
    <property type="nucleotide sequence ID" value="NZ_JARSFG010000003.1"/>
</dbReference>
<protein>
    <submittedName>
        <fullName evidence="2">DUF485 domain-containing protein</fullName>
    </submittedName>
</protein>
<reference evidence="2 3" key="1">
    <citation type="submission" date="2023-03" db="EMBL/GenBank/DDBJ databases">
        <title>Bacillus Genome Sequencing.</title>
        <authorList>
            <person name="Dunlap C."/>
        </authorList>
    </citation>
    <scope>NUCLEOTIDE SEQUENCE [LARGE SCALE GENOMIC DNA]</scope>
    <source>
        <strain evidence="2 3">B-59205</strain>
    </source>
</reference>
<evidence type="ECO:0000313" key="2">
    <source>
        <dbReference type="EMBL" id="MEC1177168.1"/>
    </source>
</evidence>
<dbReference type="EMBL" id="JARSFG010000003">
    <property type="protein sequence ID" value="MEC1177168.1"/>
    <property type="molecule type" value="Genomic_DNA"/>
</dbReference>
<name>A0AAW9NQQ2_9BACL</name>
<accession>A0AAW9NQQ2</accession>
<feature type="transmembrane region" description="Helical" evidence="1">
    <location>
        <begin position="67"/>
        <end position="86"/>
    </location>
</feature>
<dbReference type="AlphaFoldDB" id="A0AAW9NQQ2"/>